<dbReference type="WBParaSite" id="ACRNAN_scaffold13264.g27092.t1">
    <property type="protein sequence ID" value="ACRNAN_scaffold13264.g27092.t1"/>
    <property type="gene ID" value="ACRNAN_scaffold13264.g27092"/>
</dbReference>
<proteinExistence type="predicted"/>
<dbReference type="AlphaFoldDB" id="A0A914CQ97"/>
<accession>A0A914CQ97</accession>
<protein>
    <submittedName>
        <fullName evidence="2">Uncharacterized protein</fullName>
    </submittedName>
</protein>
<reference evidence="2" key="1">
    <citation type="submission" date="2022-11" db="UniProtKB">
        <authorList>
            <consortium name="WormBaseParasite"/>
        </authorList>
    </citation>
    <scope>IDENTIFICATION</scope>
</reference>
<dbReference type="Proteomes" id="UP000887540">
    <property type="component" value="Unplaced"/>
</dbReference>
<evidence type="ECO:0000313" key="2">
    <source>
        <dbReference type="WBParaSite" id="ACRNAN_scaffold13264.g27092.t1"/>
    </source>
</evidence>
<sequence length="200" mass="21809">MISINGETNLYPIEAFKNLLTVSPSIFESIREKSIREKFIQSSDILVPSTNLSPILARLSTSENNIGIVFLDNAGMQDKDNHLNNIDITTNNIDVGITNLDLTTVGPTNANINELNPTAPNPEVQISSTWIPTDHHQHVIENKTDEENNVVNYVYAVSATHLRSTTCGIDICGVILADTTLADSTLADTTFADTTLADQI</sequence>
<organism evidence="1 2">
    <name type="scientific">Acrobeloides nanus</name>
    <dbReference type="NCBI Taxonomy" id="290746"/>
    <lineage>
        <taxon>Eukaryota</taxon>
        <taxon>Metazoa</taxon>
        <taxon>Ecdysozoa</taxon>
        <taxon>Nematoda</taxon>
        <taxon>Chromadorea</taxon>
        <taxon>Rhabditida</taxon>
        <taxon>Tylenchina</taxon>
        <taxon>Cephalobomorpha</taxon>
        <taxon>Cephaloboidea</taxon>
        <taxon>Cephalobidae</taxon>
        <taxon>Acrobeloides</taxon>
    </lineage>
</organism>
<keyword evidence="1" id="KW-1185">Reference proteome</keyword>
<evidence type="ECO:0000313" key="1">
    <source>
        <dbReference type="Proteomes" id="UP000887540"/>
    </source>
</evidence>
<name>A0A914CQ97_9BILA</name>